<dbReference type="EMBL" id="JBJQND010000006">
    <property type="protein sequence ID" value="KAL3873291.1"/>
    <property type="molecule type" value="Genomic_DNA"/>
</dbReference>
<evidence type="ECO:0000259" key="1">
    <source>
        <dbReference type="Pfam" id="PF23081"/>
    </source>
</evidence>
<proteinExistence type="predicted"/>
<keyword evidence="3" id="KW-1185">Reference proteome</keyword>
<gene>
    <name evidence="2" type="ORF">ACJMK2_036427</name>
</gene>
<dbReference type="InterPro" id="IPR057090">
    <property type="entry name" value="HTH_KIF26A_B_1st"/>
</dbReference>
<protein>
    <recommendedName>
        <fullName evidence="1">Kinesin-like protein KIF26A/B helical domain-containing protein</fullName>
    </recommendedName>
</protein>
<dbReference type="Pfam" id="PF23081">
    <property type="entry name" value="HTH_KIF26A_B_1st"/>
    <property type="match status" value="1"/>
</dbReference>
<evidence type="ECO:0000313" key="3">
    <source>
        <dbReference type="Proteomes" id="UP001634394"/>
    </source>
</evidence>
<reference evidence="2 3" key="1">
    <citation type="submission" date="2024-11" db="EMBL/GenBank/DDBJ databases">
        <title>Chromosome-level genome assembly of the freshwater bivalve Anodonta woodiana.</title>
        <authorList>
            <person name="Chen X."/>
        </authorList>
    </citation>
    <scope>NUCLEOTIDE SEQUENCE [LARGE SCALE GENOMIC DNA]</scope>
    <source>
        <strain evidence="2">MN2024</strain>
        <tissue evidence="2">Gills</tissue>
    </source>
</reference>
<organism evidence="2 3">
    <name type="scientific">Sinanodonta woodiana</name>
    <name type="common">Chinese pond mussel</name>
    <name type="synonym">Anodonta woodiana</name>
    <dbReference type="NCBI Taxonomy" id="1069815"/>
    <lineage>
        <taxon>Eukaryota</taxon>
        <taxon>Metazoa</taxon>
        <taxon>Spiralia</taxon>
        <taxon>Lophotrochozoa</taxon>
        <taxon>Mollusca</taxon>
        <taxon>Bivalvia</taxon>
        <taxon>Autobranchia</taxon>
        <taxon>Heteroconchia</taxon>
        <taxon>Palaeoheterodonta</taxon>
        <taxon>Unionida</taxon>
        <taxon>Unionoidea</taxon>
        <taxon>Unionidae</taxon>
        <taxon>Unioninae</taxon>
        <taxon>Sinanodonta</taxon>
    </lineage>
</organism>
<dbReference type="Proteomes" id="UP001634394">
    <property type="component" value="Unassembled WGS sequence"/>
</dbReference>
<sequence length="233" mass="25763">MEDATANYLESGSIKSAAHMFGGQAVIRRIPTPNRKRRNINTPQQVRVVEPDVDDFVNDFKPLDTKDGGILSNNDEEQSDVKCCPDTFDSIDVSTSSGSSMKSFDLNSDVVYPICGTISPLINQGYSNDNMEVGNVPFVFGRPSTPTNGYGLKQCMSPPAFEERLMLPVTSIVPPKKYSRNKQRQVALSPGSGDKLRQGGICCERCNNCLIDLKRQALQLMHPENLHTRHPTK</sequence>
<accession>A0ABD3WH61</accession>
<dbReference type="AlphaFoldDB" id="A0ABD3WH61"/>
<name>A0ABD3WH61_SINWO</name>
<feature type="domain" description="Kinesin-like protein KIF26A/B helical" evidence="1">
    <location>
        <begin position="200"/>
        <end position="231"/>
    </location>
</feature>
<feature type="non-terminal residue" evidence="2">
    <location>
        <position position="233"/>
    </location>
</feature>
<comment type="caution">
    <text evidence="2">The sequence shown here is derived from an EMBL/GenBank/DDBJ whole genome shotgun (WGS) entry which is preliminary data.</text>
</comment>
<evidence type="ECO:0000313" key="2">
    <source>
        <dbReference type="EMBL" id="KAL3873291.1"/>
    </source>
</evidence>